<sequence>MLIFKQVLEAFAVGDAMGMPTEFMTLKMIRNRFGLIDTLIDPSVSLIHKNLKKGQITDDTEQVLYLLETFYEKKGVTVEGTVEGLRRWIEETHADEKGYIGPSSLKALKKIQDGENPEKAGTGGTTCGAAMRVLAPALSVEKGNKEKLKEAIRACSIPTHNTNIALEAAMSLGFGFHTAVMGASFDEILESILEGAKIGREISGNEFVGASTGERIRYALDKISNLHSPEEVMSFIYDVIGTNMESNEVVPAAVSIFAYARDDTWLSIRIGASIGGDTDTIAAISGALSCLYSRGHNIPNEVVEEVLRINNLNLERYAKMVQEMLGGKK</sequence>
<feature type="binding site" evidence="3">
    <location>
        <position position="277"/>
    </location>
    <ligand>
        <name>Mg(2+)</name>
        <dbReference type="ChEBI" id="CHEBI:18420"/>
        <label>1</label>
    </ligand>
</feature>
<evidence type="ECO:0000256" key="1">
    <source>
        <dbReference type="ARBA" id="ARBA00010702"/>
    </source>
</evidence>
<comment type="cofactor">
    <cofactor evidence="3">
        <name>Mg(2+)</name>
        <dbReference type="ChEBI" id="CHEBI:18420"/>
    </cofactor>
    <text evidence="3">Binds 2 magnesium ions per subunit.</text>
</comment>
<dbReference type="PANTHER" id="PTHR16222">
    <property type="entry name" value="ADP-RIBOSYLGLYCOHYDROLASE"/>
    <property type="match status" value="1"/>
</dbReference>
<dbReference type="RefSeq" id="WP_015868303.1">
    <property type="nucleotide sequence ID" value="NC_012785.1"/>
</dbReference>
<evidence type="ECO:0000256" key="3">
    <source>
        <dbReference type="PIRSR" id="PIRSR605502-1"/>
    </source>
</evidence>
<dbReference type="STRING" id="521045.Kole_0932"/>
<feature type="binding site" evidence="3">
    <location>
        <position position="279"/>
    </location>
    <ligand>
        <name>Mg(2+)</name>
        <dbReference type="ChEBI" id="CHEBI:18420"/>
        <label>1</label>
    </ligand>
</feature>
<gene>
    <name evidence="4" type="ordered locus">Kole_0932</name>
</gene>
<comment type="similarity">
    <text evidence="1">Belongs to the ADP-ribosylglycohydrolase family.</text>
</comment>
<dbReference type="Gene3D" id="1.10.4080.10">
    <property type="entry name" value="ADP-ribosylation/Crystallin J1"/>
    <property type="match status" value="1"/>
</dbReference>
<keyword evidence="3" id="KW-0479">Metal-binding</keyword>
<dbReference type="Pfam" id="PF03747">
    <property type="entry name" value="ADP_ribosyl_GH"/>
    <property type="match status" value="1"/>
</dbReference>
<feature type="binding site" evidence="3">
    <location>
        <position position="280"/>
    </location>
    <ligand>
        <name>Mg(2+)</name>
        <dbReference type="ChEBI" id="CHEBI:18420"/>
        <label>1</label>
    </ligand>
</feature>
<feature type="binding site" evidence="3">
    <location>
        <position position="58"/>
    </location>
    <ligand>
        <name>Mg(2+)</name>
        <dbReference type="ChEBI" id="CHEBI:18420"/>
        <label>1</label>
    </ligand>
</feature>
<feature type="binding site" evidence="3">
    <location>
        <position position="57"/>
    </location>
    <ligand>
        <name>Mg(2+)</name>
        <dbReference type="ChEBI" id="CHEBI:18420"/>
        <label>1</label>
    </ligand>
</feature>
<dbReference type="EMBL" id="CP001634">
    <property type="protein sequence ID" value="ACR79641.1"/>
    <property type="molecule type" value="Genomic_DNA"/>
</dbReference>
<protein>
    <submittedName>
        <fullName evidence="4">ADP-ribosylation/Crystallin J1</fullName>
    </submittedName>
</protein>
<organism evidence="4 5">
    <name type="scientific">Kosmotoga olearia (strain ATCC BAA-1733 / DSM 21960 / TBF 19.5.1)</name>
    <dbReference type="NCBI Taxonomy" id="521045"/>
    <lineage>
        <taxon>Bacteria</taxon>
        <taxon>Thermotogati</taxon>
        <taxon>Thermotogota</taxon>
        <taxon>Thermotogae</taxon>
        <taxon>Kosmotogales</taxon>
        <taxon>Kosmotogaceae</taxon>
        <taxon>Kosmotoga</taxon>
    </lineage>
</organism>
<dbReference type="InterPro" id="IPR050792">
    <property type="entry name" value="ADP-ribosylglycohydrolase"/>
</dbReference>
<keyword evidence="5" id="KW-1185">Reference proteome</keyword>
<dbReference type="eggNOG" id="COG1397">
    <property type="taxonomic scope" value="Bacteria"/>
</dbReference>
<feature type="binding site" evidence="3">
    <location>
        <position position="59"/>
    </location>
    <ligand>
        <name>Mg(2+)</name>
        <dbReference type="ChEBI" id="CHEBI:18420"/>
        <label>1</label>
    </ligand>
</feature>
<reference evidence="4 5" key="1">
    <citation type="submission" date="2009-06" db="EMBL/GenBank/DDBJ databases">
        <title>Complete sequence of Thermotogales bacterium TBF 19.5.1.</title>
        <authorList>
            <consortium name="US DOE Joint Genome Institute"/>
            <person name="Lucas S."/>
            <person name="Copeland A."/>
            <person name="Lapidus A."/>
            <person name="Glavina del Rio T."/>
            <person name="Tice H."/>
            <person name="Bruce D."/>
            <person name="Goodwin L."/>
            <person name="Pitluck S."/>
            <person name="Chertkov O."/>
            <person name="Brettin T."/>
            <person name="Detter J.C."/>
            <person name="Han C."/>
            <person name="Schmutz J."/>
            <person name="Larimer F."/>
            <person name="Land M."/>
            <person name="Hauser L."/>
            <person name="Kyrpides N."/>
            <person name="Ovchinnikova G."/>
            <person name="Noll K."/>
        </authorList>
    </citation>
    <scope>NUCLEOTIDE SEQUENCE [LARGE SCALE GENOMIC DNA]</scope>
    <source>
        <strain evidence="5">ATCC BAA-1733 / DSM 21960 / TBF 19.5.1</strain>
    </source>
</reference>
<accession>C5CGX6</accession>
<name>C5CGX6_KOSOT</name>
<evidence type="ECO:0000256" key="2">
    <source>
        <dbReference type="ARBA" id="ARBA00022801"/>
    </source>
</evidence>
<keyword evidence="3" id="KW-0460">Magnesium</keyword>
<dbReference type="Proteomes" id="UP000002382">
    <property type="component" value="Chromosome"/>
</dbReference>
<evidence type="ECO:0000313" key="4">
    <source>
        <dbReference type="EMBL" id="ACR79641.1"/>
    </source>
</evidence>
<dbReference type="GO" id="GO:0016787">
    <property type="term" value="F:hydrolase activity"/>
    <property type="evidence" value="ECO:0007669"/>
    <property type="project" value="UniProtKB-KW"/>
</dbReference>
<reference evidence="4 5" key="2">
    <citation type="journal article" date="2011" name="J. Bacteriol.">
        <title>Genome Sequence of Kosmotoga olearia Strain TBF 19.5.1, a Thermophilic Bacterium with a Wide Growth Temperature Range, Isolated from the Troll B Oil Platform in the North Sea.</title>
        <authorList>
            <person name="Swithers K.S."/>
            <person name="Dipippo J.L."/>
            <person name="Bruce D.C."/>
            <person name="Detter C."/>
            <person name="Tapia R."/>
            <person name="Han S."/>
            <person name="Goodwin L.A."/>
            <person name="Han J."/>
            <person name="Woyke T."/>
            <person name="Pitluck S."/>
            <person name="Pennacchio L."/>
            <person name="Nolan M."/>
            <person name="Mikhailova N."/>
            <person name="Land M.L."/>
            <person name="Nesbo C.L."/>
            <person name="Gogarten J.P."/>
            <person name="Noll K.M."/>
        </authorList>
    </citation>
    <scope>NUCLEOTIDE SEQUENCE [LARGE SCALE GENOMIC DNA]</scope>
    <source>
        <strain evidence="5">ATCC BAA-1733 / DSM 21960 / TBF 19.5.1</strain>
    </source>
</reference>
<keyword evidence="2" id="KW-0378">Hydrolase</keyword>
<dbReference type="SUPFAM" id="SSF101478">
    <property type="entry name" value="ADP-ribosylglycohydrolase"/>
    <property type="match status" value="1"/>
</dbReference>
<dbReference type="HOGENOM" id="CLU_024566_3_0_0"/>
<dbReference type="GO" id="GO:0046872">
    <property type="term" value="F:metal ion binding"/>
    <property type="evidence" value="ECO:0007669"/>
    <property type="project" value="UniProtKB-KW"/>
</dbReference>
<dbReference type="InterPro" id="IPR005502">
    <property type="entry name" value="Ribosyl_crysJ1"/>
</dbReference>
<proteinExistence type="inferred from homology"/>
<dbReference type="InterPro" id="IPR036705">
    <property type="entry name" value="Ribosyl_crysJ1_sf"/>
</dbReference>
<evidence type="ECO:0000313" key="5">
    <source>
        <dbReference type="Proteomes" id="UP000002382"/>
    </source>
</evidence>
<dbReference type="AlphaFoldDB" id="C5CGX6"/>
<dbReference type="PANTHER" id="PTHR16222:SF24">
    <property type="entry name" value="ADP-RIBOSYLHYDROLASE ARH3"/>
    <property type="match status" value="1"/>
</dbReference>
<dbReference type="KEGG" id="kol:Kole_0932"/>